<dbReference type="EMBL" id="QGKY02000164">
    <property type="protein sequence ID" value="KAF2593183.1"/>
    <property type="molecule type" value="Genomic_DNA"/>
</dbReference>
<organism evidence="1">
    <name type="scientific">Brassica cretica</name>
    <name type="common">Mustard</name>
    <dbReference type="NCBI Taxonomy" id="69181"/>
    <lineage>
        <taxon>Eukaryota</taxon>
        <taxon>Viridiplantae</taxon>
        <taxon>Streptophyta</taxon>
        <taxon>Embryophyta</taxon>
        <taxon>Tracheophyta</taxon>
        <taxon>Spermatophyta</taxon>
        <taxon>Magnoliopsida</taxon>
        <taxon>eudicotyledons</taxon>
        <taxon>Gunneridae</taxon>
        <taxon>Pentapetalae</taxon>
        <taxon>rosids</taxon>
        <taxon>malvids</taxon>
        <taxon>Brassicales</taxon>
        <taxon>Brassicaceae</taxon>
        <taxon>Brassiceae</taxon>
        <taxon>Brassica</taxon>
    </lineage>
</organism>
<evidence type="ECO:0000313" key="1">
    <source>
        <dbReference type="EMBL" id="KAF2593183.1"/>
    </source>
</evidence>
<sequence length="147" mass="16824">MTQQEICVRVTRAAAKRKAMATEEERVTKKRVEYGDWAASEVQFQMKVHANCVFGIYERVYKKLQVNFVDNNRLLESSLGELEAGNCGFRTKVDHFRDDVKMSTSIIKKRGTRSLSNQIPFKCVATMPVSPELPLAFFEDVTIRDKA</sequence>
<dbReference type="AlphaFoldDB" id="A0A8S9KIB2"/>
<protein>
    <submittedName>
        <fullName evidence="1">Uncharacterized protein</fullName>
    </submittedName>
</protein>
<gene>
    <name evidence="1" type="ORF">F2Q70_00042419</name>
</gene>
<accession>A0A8S9KIB2</accession>
<reference evidence="1" key="1">
    <citation type="submission" date="2019-12" db="EMBL/GenBank/DDBJ databases">
        <title>Genome sequencing and annotation of Brassica cretica.</title>
        <authorList>
            <person name="Studholme D.J."/>
            <person name="Sarris P.F."/>
        </authorList>
    </citation>
    <scope>NUCLEOTIDE SEQUENCE</scope>
    <source>
        <strain evidence="1">PFS-102/07</strain>
        <tissue evidence="1">Leaf</tissue>
    </source>
</reference>
<comment type="caution">
    <text evidence="1">The sequence shown here is derived from an EMBL/GenBank/DDBJ whole genome shotgun (WGS) entry which is preliminary data.</text>
</comment>
<proteinExistence type="predicted"/>
<name>A0A8S9KIB2_BRACR</name>